<dbReference type="Proteomes" id="UP000308530">
    <property type="component" value="Chromosome"/>
</dbReference>
<dbReference type="SMART" id="SM00267">
    <property type="entry name" value="GGDEF"/>
    <property type="match status" value="1"/>
</dbReference>
<dbReference type="PANTHER" id="PTHR45138:SF9">
    <property type="entry name" value="DIGUANYLATE CYCLASE DGCM-RELATED"/>
    <property type="match status" value="1"/>
</dbReference>
<feature type="transmembrane region" description="Helical" evidence="3">
    <location>
        <begin position="12"/>
        <end position="30"/>
    </location>
</feature>
<keyword evidence="3" id="KW-0472">Membrane</keyword>
<proteinExistence type="predicted"/>
<dbReference type="PROSITE" id="PS50887">
    <property type="entry name" value="GGDEF"/>
    <property type="match status" value="1"/>
</dbReference>
<dbReference type="NCBIfam" id="TIGR00254">
    <property type="entry name" value="GGDEF"/>
    <property type="match status" value="1"/>
</dbReference>
<evidence type="ECO:0000256" key="3">
    <source>
        <dbReference type="SAM" id="Phobius"/>
    </source>
</evidence>
<dbReference type="InterPro" id="IPR029787">
    <property type="entry name" value="Nucleotide_cyclase"/>
</dbReference>
<protein>
    <recommendedName>
        <fullName evidence="1">diguanylate cyclase</fullName>
        <ecNumber evidence="1">2.7.7.65</ecNumber>
    </recommendedName>
</protein>
<dbReference type="PANTHER" id="PTHR45138">
    <property type="entry name" value="REGULATORY COMPONENTS OF SENSORY TRANSDUCTION SYSTEM"/>
    <property type="match status" value="1"/>
</dbReference>
<keyword evidence="3" id="KW-1133">Transmembrane helix</keyword>
<gene>
    <name evidence="5" type="ORF">FE840_010770</name>
</gene>
<accession>A0ABX6QN66</accession>
<dbReference type="InterPro" id="IPR050469">
    <property type="entry name" value="Diguanylate_Cyclase"/>
</dbReference>
<feature type="transmembrane region" description="Helical" evidence="3">
    <location>
        <begin position="186"/>
        <end position="212"/>
    </location>
</feature>
<dbReference type="Gene3D" id="3.30.70.270">
    <property type="match status" value="1"/>
</dbReference>
<evidence type="ECO:0000256" key="2">
    <source>
        <dbReference type="ARBA" id="ARBA00034247"/>
    </source>
</evidence>
<dbReference type="EC" id="2.7.7.65" evidence="1"/>
<dbReference type="InterPro" id="IPR043128">
    <property type="entry name" value="Rev_trsase/Diguanyl_cyclase"/>
</dbReference>
<sequence>MESFLHLPTIMVMHTGSTLIATLILGLMWFRRRDSLLLTMLLLASGLGCVSTFLQILRGWLPLGFASGFGLGLAALSLGLVWQAQAVFDGHRPNYFHASVGALLWWVLNLLPLVHESQIMRTVIIAAILGTYSMLSARQVWIGRIAEPLPTRGLATVLHSLRSLMWLSAAPLAVFVSPAYPAPNEFAGWFVLSSLVNTFLVVLTILSVLILAMERAERIHRLASELDPLTNLPNRRNFVTRAETMLRRSEPVALLLFDIDHFKAVNDNHGHAMGDEVLRRFSRVIEQKLEADWLFARIGGEEFACLMPCKTASDAAVVADLLRTETSAIRFPETSLRQVTVSIGVSEKSQTAVGLDQLLAMADAALYRAKSRWTQLRAFL</sequence>
<feature type="transmembrane region" description="Helical" evidence="3">
    <location>
        <begin position="94"/>
        <end position="113"/>
    </location>
</feature>
<comment type="catalytic activity">
    <reaction evidence="2">
        <text>2 GTP = 3',3'-c-di-GMP + 2 diphosphate</text>
        <dbReference type="Rhea" id="RHEA:24898"/>
        <dbReference type="ChEBI" id="CHEBI:33019"/>
        <dbReference type="ChEBI" id="CHEBI:37565"/>
        <dbReference type="ChEBI" id="CHEBI:58805"/>
        <dbReference type="EC" id="2.7.7.65"/>
    </reaction>
</comment>
<dbReference type="CDD" id="cd01949">
    <property type="entry name" value="GGDEF"/>
    <property type="match status" value="1"/>
</dbReference>
<feature type="transmembrane region" description="Helical" evidence="3">
    <location>
        <begin position="119"/>
        <end position="142"/>
    </location>
</feature>
<keyword evidence="3" id="KW-0812">Transmembrane</keyword>
<name>A0ABX6QN66_9HYPH</name>
<evidence type="ECO:0000313" key="5">
    <source>
        <dbReference type="EMBL" id="QLF69978.1"/>
    </source>
</evidence>
<feature type="transmembrane region" description="Helical" evidence="3">
    <location>
        <begin position="37"/>
        <end position="57"/>
    </location>
</feature>
<dbReference type="InterPro" id="IPR000160">
    <property type="entry name" value="GGDEF_dom"/>
</dbReference>
<evidence type="ECO:0000313" key="6">
    <source>
        <dbReference type="Proteomes" id="UP000308530"/>
    </source>
</evidence>
<evidence type="ECO:0000256" key="1">
    <source>
        <dbReference type="ARBA" id="ARBA00012528"/>
    </source>
</evidence>
<dbReference type="Pfam" id="PF00990">
    <property type="entry name" value="GGDEF"/>
    <property type="match status" value="1"/>
</dbReference>
<feature type="transmembrane region" description="Helical" evidence="3">
    <location>
        <begin position="163"/>
        <end position="180"/>
    </location>
</feature>
<reference evidence="5 6" key="1">
    <citation type="submission" date="2020-06" db="EMBL/GenBank/DDBJ databases">
        <title>Genome sequence of Rhizobium sp strain ADMK78.</title>
        <authorList>
            <person name="Rahi P."/>
        </authorList>
    </citation>
    <scope>NUCLEOTIDE SEQUENCE [LARGE SCALE GENOMIC DNA]</scope>
    <source>
        <strain evidence="5 6">ADMK78</strain>
    </source>
</reference>
<keyword evidence="6" id="KW-1185">Reference proteome</keyword>
<dbReference type="EMBL" id="CP058350">
    <property type="protein sequence ID" value="QLF69978.1"/>
    <property type="molecule type" value="Genomic_DNA"/>
</dbReference>
<dbReference type="RefSeq" id="WP_138288057.1">
    <property type="nucleotide sequence ID" value="NZ_CP058350.1"/>
</dbReference>
<feature type="transmembrane region" description="Helical" evidence="3">
    <location>
        <begin position="63"/>
        <end position="82"/>
    </location>
</feature>
<evidence type="ECO:0000259" key="4">
    <source>
        <dbReference type="PROSITE" id="PS50887"/>
    </source>
</evidence>
<feature type="domain" description="GGDEF" evidence="4">
    <location>
        <begin position="250"/>
        <end position="380"/>
    </location>
</feature>
<dbReference type="SUPFAM" id="SSF55073">
    <property type="entry name" value="Nucleotide cyclase"/>
    <property type="match status" value="1"/>
</dbReference>
<organism evidence="5 6">
    <name type="scientific">Peteryoungia desertarenae</name>
    <dbReference type="NCBI Taxonomy" id="1813451"/>
    <lineage>
        <taxon>Bacteria</taxon>
        <taxon>Pseudomonadati</taxon>
        <taxon>Pseudomonadota</taxon>
        <taxon>Alphaproteobacteria</taxon>
        <taxon>Hyphomicrobiales</taxon>
        <taxon>Rhizobiaceae</taxon>
        <taxon>Peteryoungia</taxon>
    </lineage>
</organism>